<proteinExistence type="inferred from homology"/>
<feature type="chain" id="PRO_5031271778" evidence="3">
    <location>
        <begin position="21"/>
        <end position="456"/>
    </location>
</feature>
<feature type="signal peptide" evidence="3">
    <location>
        <begin position="1"/>
        <end position="20"/>
    </location>
</feature>
<dbReference type="Proteomes" id="UP000572680">
    <property type="component" value="Unassembled WGS sequence"/>
</dbReference>
<keyword evidence="3" id="KW-0732">Signal</keyword>
<dbReference type="InterPro" id="IPR051601">
    <property type="entry name" value="Serine_prot/Carboxylest_S33"/>
</dbReference>
<name>A0A7W3LJE5_ACTNM</name>
<dbReference type="EMBL" id="JACJIA010000001">
    <property type="protein sequence ID" value="MBA8949127.1"/>
    <property type="molecule type" value="Genomic_DNA"/>
</dbReference>
<feature type="domain" description="Peptidase S33 tripeptidyl aminopeptidase-like C-terminal" evidence="5">
    <location>
        <begin position="375"/>
        <end position="451"/>
    </location>
</feature>
<feature type="domain" description="AB hydrolase-1" evidence="4">
    <location>
        <begin position="70"/>
        <end position="250"/>
    </location>
</feature>
<dbReference type="Pfam" id="PF00561">
    <property type="entry name" value="Abhydrolase_1"/>
    <property type="match status" value="1"/>
</dbReference>
<dbReference type="Pfam" id="PF08386">
    <property type="entry name" value="Abhydrolase_4"/>
    <property type="match status" value="1"/>
</dbReference>
<evidence type="ECO:0000256" key="2">
    <source>
        <dbReference type="ARBA" id="ARBA00022801"/>
    </source>
</evidence>
<dbReference type="InterPro" id="IPR029058">
    <property type="entry name" value="AB_hydrolase_fold"/>
</dbReference>
<dbReference type="Gene3D" id="3.40.50.1820">
    <property type="entry name" value="alpha/beta hydrolase"/>
    <property type="match status" value="1"/>
</dbReference>
<evidence type="ECO:0000313" key="7">
    <source>
        <dbReference type="Proteomes" id="UP000572680"/>
    </source>
</evidence>
<gene>
    <name evidence="6" type="ORF">HNR61_000725</name>
</gene>
<accession>A0A7W3LJE5</accession>
<evidence type="ECO:0000259" key="4">
    <source>
        <dbReference type="Pfam" id="PF00561"/>
    </source>
</evidence>
<protein>
    <submittedName>
        <fullName evidence="6">Pimeloyl-ACP methyl ester carboxylesterase</fullName>
    </submittedName>
</protein>
<sequence>MRVLLTLLLAGTTGTAPVQATPLPWQPCGEHGAECATLQVPMDWSRPDRGRITLALSRLKAADPTRRVGVLFFNPGGPGGPARPMLRDYATTAFPAALRERFDIVGVDPRGVGESTPAITCEEPTRGPDQFPGTREGYQRLADYNRRVGEGCARATGPLIDHVDTPSAARDFDAVRKALGERRVSWLGLSYGTLLATTYARMYPERVRAAVLDGPLDHTVGSRRMALDEARETEEAFTRFADWCRTDTTCAMHGKDVGTAYRELLARARRHPVPAQGHPAGVTAPQIGHNAYNMLSFPATGWAQLARGIRDATATPPNAAEFATEVSSDAAYRTIACHDFPSDVRGHRDLASRQREIRKAAPTTGGYVEGWDIQAGCLGWPIRPANPWGPTPVRGAPSVLIVGSTTDPATPEVWGRGLARQIKGSKLLIWKGVGHTAYFNDSPTRSREVAHLVNAR</sequence>
<dbReference type="PANTHER" id="PTHR43248">
    <property type="entry name" value="2-SUCCINYL-6-HYDROXY-2,4-CYCLOHEXADIENE-1-CARBOXYLATE SYNTHASE"/>
    <property type="match status" value="1"/>
</dbReference>
<dbReference type="PANTHER" id="PTHR43248:SF25">
    <property type="entry name" value="AB HYDROLASE-1 DOMAIN-CONTAINING PROTEIN-RELATED"/>
    <property type="match status" value="1"/>
</dbReference>
<keyword evidence="2" id="KW-0378">Hydrolase</keyword>
<reference evidence="6 7" key="1">
    <citation type="submission" date="2020-08" db="EMBL/GenBank/DDBJ databases">
        <title>Genomic Encyclopedia of Type Strains, Phase IV (KMG-IV): sequencing the most valuable type-strain genomes for metagenomic binning, comparative biology and taxonomic classification.</title>
        <authorList>
            <person name="Goeker M."/>
        </authorList>
    </citation>
    <scope>NUCLEOTIDE SEQUENCE [LARGE SCALE GENOMIC DNA]</scope>
    <source>
        <strain evidence="6 7">DSM 44197</strain>
    </source>
</reference>
<evidence type="ECO:0000259" key="5">
    <source>
        <dbReference type="Pfam" id="PF08386"/>
    </source>
</evidence>
<comment type="caution">
    <text evidence="6">The sequence shown here is derived from an EMBL/GenBank/DDBJ whole genome shotgun (WGS) entry which is preliminary data.</text>
</comment>
<evidence type="ECO:0000313" key="6">
    <source>
        <dbReference type="EMBL" id="MBA8949127.1"/>
    </source>
</evidence>
<dbReference type="InterPro" id="IPR000073">
    <property type="entry name" value="AB_hydrolase_1"/>
</dbReference>
<dbReference type="AlphaFoldDB" id="A0A7W3LJE5"/>
<keyword evidence="7" id="KW-1185">Reference proteome</keyword>
<dbReference type="RefSeq" id="WP_182841630.1">
    <property type="nucleotide sequence ID" value="NZ_BAAALP010000008.1"/>
</dbReference>
<dbReference type="GO" id="GO:0016787">
    <property type="term" value="F:hydrolase activity"/>
    <property type="evidence" value="ECO:0007669"/>
    <property type="project" value="UniProtKB-KW"/>
</dbReference>
<comment type="similarity">
    <text evidence="1">Belongs to the peptidase S33 family.</text>
</comment>
<evidence type="ECO:0000256" key="1">
    <source>
        <dbReference type="ARBA" id="ARBA00010088"/>
    </source>
</evidence>
<dbReference type="SUPFAM" id="SSF53474">
    <property type="entry name" value="alpha/beta-Hydrolases"/>
    <property type="match status" value="1"/>
</dbReference>
<dbReference type="InterPro" id="IPR013595">
    <property type="entry name" value="Pept_S33_TAP-like_C"/>
</dbReference>
<evidence type="ECO:0000256" key="3">
    <source>
        <dbReference type="SAM" id="SignalP"/>
    </source>
</evidence>
<organism evidence="6 7">
    <name type="scientific">Actinomadura namibiensis</name>
    <dbReference type="NCBI Taxonomy" id="182080"/>
    <lineage>
        <taxon>Bacteria</taxon>
        <taxon>Bacillati</taxon>
        <taxon>Actinomycetota</taxon>
        <taxon>Actinomycetes</taxon>
        <taxon>Streptosporangiales</taxon>
        <taxon>Thermomonosporaceae</taxon>
        <taxon>Actinomadura</taxon>
    </lineage>
</organism>